<feature type="transmembrane region" description="Helical" evidence="1">
    <location>
        <begin position="12"/>
        <end position="33"/>
    </location>
</feature>
<keyword evidence="1" id="KW-1133">Transmembrane helix</keyword>
<evidence type="ECO:0000256" key="1">
    <source>
        <dbReference type="SAM" id="Phobius"/>
    </source>
</evidence>
<sequence>MREVFTKRRLKYHLLIQGFVAYWCLLHLTLSYLDLFVLIMPLLSCYTKYISLEHLSN</sequence>
<gene>
    <name evidence="2" type="ORF">BDW42DRAFT_170924</name>
</gene>
<proteinExistence type="predicted"/>
<reference evidence="3" key="1">
    <citation type="submission" date="2017-12" db="EMBL/GenBank/DDBJ databases">
        <authorList>
            <consortium name="DOE Joint Genome Institute"/>
            <person name="Mondo S.J."/>
            <person name="Kjaerbolling I."/>
            <person name="Vesth T.C."/>
            <person name="Frisvad J.C."/>
            <person name="Nybo J.L."/>
            <person name="Theobald S."/>
            <person name="Kuo A."/>
            <person name="Bowyer P."/>
            <person name="Matsuda Y."/>
            <person name="Lyhne E.K."/>
            <person name="Kogle M.E."/>
            <person name="Clum A."/>
            <person name="Lipzen A."/>
            <person name="Salamov A."/>
            <person name="Ngan C.Y."/>
            <person name="Daum C."/>
            <person name="Chiniquy J."/>
            <person name="Barry K."/>
            <person name="LaButti K."/>
            <person name="Haridas S."/>
            <person name="Simmons B.A."/>
            <person name="Magnuson J.K."/>
            <person name="Mortensen U.H."/>
            <person name="Larsen T.O."/>
            <person name="Grigoriev I.V."/>
            <person name="Baker S.E."/>
            <person name="Andersen M.R."/>
            <person name="Nordberg H.P."/>
            <person name="Cantor M.N."/>
            <person name="Hua S.X."/>
        </authorList>
    </citation>
    <scope>NUCLEOTIDE SEQUENCE [LARGE SCALE GENOMIC DNA]</scope>
    <source>
        <strain evidence="3">IBT 19404</strain>
    </source>
</reference>
<dbReference type="EMBL" id="KZ559547">
    <property type="protein sequence ID" value="PLN80473.1"/>
    <property type="molecule type" value="Genomic_DNA"/>
</dbReference>
<organism evidence="2 3">
    <name type="scientific">Aspergillus taichungensis</name>
    <dbReference type="NCBI Taxonomy" id="482145"/>
    <lineage>
        <taxon>Eukaryota</taxon>
        <taxon>Fungi</taxon>
        <taxon>Dikarya</taxon>
        <taxon>Ascomycota</taxon>
        <taxon>Pezizomycotina</taxon>
        <taxon>Eurotiomycetes</taxon>
        <taxon>Eurotiomycetidae</taxon>
        <taxon>Eurotiales</taxon>
        <taxon>Aspergillaceae</taxon>
        <taxon>Aspergillus</taxon>
        <taxon>Aspergillus subgen. Circumdati</taxon>
    </lineage>
</organism>
<keyword evidence="1" id="KW-0472">Membrane</keyword>
<keyword evidence="1" id="KW-0812">Transmembrane</keyword>
<accession>A0A2J5HT04</accession>
<evidence type="ECO:0000313" key="2">
    <source>
        <dbReference type="EMBL" id="PLN80473.1"/>
    </source>
</evidence>
<protein>
    <submittedName>
        <fullName evidence="2">Uncharacterized protein</fullName>
    </submittedName>
</protein>
<name>A0A2J5HT04_9EURO</name>
<keyword evidence="3" id="KW-1185">Reference proteome</keyword>
<dbReference type="AlphaFoldDB" id="A0A2J5HT04"/>
<evidence type="ECO:0000313" key="3">
    <source>
        <dbReference type="Proteomes" id="UP000235023"/>
    </source>
</evidence>
<dbReference type="Proteomes" id="UP000235023">
    <property type="component" value="Unassembled WGS sequence"/>
</dbReference>